<dbReference type="Proteomes" id="UP000886744">
    <property type="component" value="Unassembled WGS sequence"/>
</dbReference>
<comment type="catalytic activity">
    <reaction evidence="6 9 10">
        <text>4-methyl-5-(2-phosphooxyethyl)-thiazole + 4-amino-2-methyl-5-(diphosphooxymethyl)pyrimidine + H(+) = thiamine phosphate + diphosphate</text>
        <dbReference type="Rhea" id="RHEA:22328"/>
        <dbReference type="ChEBI" id="CHEBI:15378"/>
        <dbReference type="ChEBI" id="CHEBI:33019"/>
        <dbReference type="ChEBI" id="CHEBI:37575"/>
        <dbReference type="ChEBI" id="CHEBI:57841"/>
        <dbReference type="ChEBI" id="CHEBI:58296"/>
        <dbReference type="EC" id="2.5.1.3"/>
    </reaction>
</comment>
<dbReference type="AlphaFoldDB" id="A0A9D1J7P6"/>
<keyword evidence="4 9" id="KW-0460">Magnesium</keyword>
<comment type="cofactor">
    <cofactor evidence="9">
        <name>Mg(2+)</name>
        <dbReference type="ChEBI" id="CHEBI:18420"/>
    </cofactor>
    <text evidence="9">Binds 1 Mg(2+) ion per subunit.</text>
</comment>
<comment type="catalytic activity">
    <reaction evidence="8 9 10">
        <text>2-[(2R,5Z)-2-carboxy-4-methylthiazol-5(2H)-ylidene]ethyl phosphate + 4-amino-2-methyl-5-(diphosphooxymethyl)pyrimidine + 2 H(+) = thiamine phosphate + CO2 + diphosphate</text>
        <dbReference type="Rhea" id="RHEA:47844"/>
        <dbReference type="ChEBI" id="CHEBI:15378"/>
        <dbReference type="ChEBI" id="CHEBI:16526"/>
        <dbReference type="ChEBI" id="CHEBI:33019"/>
        <dbReference type="ChEBI" id="CHEBI:37575"/>
        <dbReference type="ChEBI" id="CHEBI:57841"/>
        <dbReference type="ChEBI" id="CHEBI:62899"/>
        <dbReference type="EC" id="2.5.1.3"/>
    </reaction>
</comment>
<evidence type="ECO:0000313" key="14">
    <source>
        <dbReference type="Proteomes" id="UP000886744"/>
    </source>
</evidence>
<evidence type="ECO:0000256" key="9">
    <source>
        <dbReference type="HAMAP-Rule" id="MF_00097"/>
    </source>
</evidence>
<feature type="domain" description="Thiamine phosphate synthase/TenI" evidence="12">
    <location>
        <begin position="15"/>
        <end position="192"/>
    </location>
</feature>
<gene>
    <name evidence="9" type="primary">thiE</name>
    <name evidence="13" type="ORF">IAC94_07695</name>
</gene>
<comment type="similarity">
    <text evidence="9 10">Belongs to the thiamine-phosphate synthase family.</text>
</comment>
<proteinExistence type="inferred from homology"/>
<dbReference type="InterPro" id="IPR036206">
    <property type="entry name" value="ThiamineP_synth_sf"/>
</dbReference>
<dbReference type="EMBL" id="DVHI01000096">
    <property type="protein sequence ID" value="HIR63384.1"/>
    <property type="molecule type" value="Genomic_DNA"/>
</dbReference>
<keyword evidence="2 9" id="KW-0808">Transferase</keyword>
<evidence type="ECO:0000256" key="6">
    <source>
        <dbReference type="ARBA" id="ARBA00047334"/>
    </source>
</evidence>
<dbReference type="PANTHER" id="PTHR20857">
    <property type="entry name" value="THIAMINE-PHOSPHATE PYROPHOSPHORYLASE"/>
    <property type="match status" value="1"/>
</dbReference>
<evidence type="ECO:0000313" key="13">
    <source>
        <dbReference type="EMBL" id="HIR63384.1"/>
    </source>
</evidence>
<protein>
    <recommendedName>
        <fullName evidence="9">Thiamine-phosphate synthase</fullName>
        <shortName evidence="9">TP synthase</shortName>
        <shortName evidence="9">TPS</shortName>
        <ecNumber evidence="9">2.5.1.3</ecNumber>
    </recommendedName>
    <alternativeName>
        <fullName evidence="9">Thiamine-phosphate pyrophosphorylase</fullName>
        <shortName evidence="9">TMP pyrophosphorylase</shortName>
        <shortName evidence="9">TMP-PPase</shortName>
    </alternativeName>
</protein>
<dbReference type="PANTHER" id="PTHR20857:SF15">
    <property type="entry name" value="THIAMINE-PHOSPHATE SYNTHASE"/>
    <property type="match status" value="1"/>
</dbReference>
<evidence type="ECO:0000256" key="10">
    <source>
        <dbReference type="RuleBase" id="RU003826"/>
    </source>
</evidence>
<comment type="caution">
    <text evidence="9">Lacks conserved residue(s) required for the propagation of feature annotation.</text>
</comment>
<feature type="binding site" evidence="9">
    <location>
        <position position="66"/>
    </location>
    <ligand>
        <name>Mg(2+)</name>
        <dbReference type="ChEBI" id="CHEBI:18420"/>
    </ligand>
</feature>
<evidence type="ECO:0000256" key="4">
    <source>
        <dbReference type="ARBA" id="ARBA00022842"/>
    </source>
</evidence>
<dbReference type="SUPFAM" id="SSF51391">
    <property type="entry name" value="Thiamin phosphate synthase"/>
    <property type="match status" value="1"/>
</dbReference>
<dbReference type="Pfam" id="PF02581">
    <property type="entry name" value="TMP-TENI"/>
    <property type="match status" value="1"/>
</dbReference>
<dbReference type="GO" id="GO:0009228">
    <property type="term" value="P:thiamine biosynthetic process"/>
    <property type="evidence" value="ECO:0007669"/>
    <property type="project" value="UniProtKB-KW"/>
</dbReference>
<dbReference type="GO" id="GO:0009229">
    <property type="term" value="P:thiamine diphosphate biosynthetic process"/>
    <property type="evidence" value="ECO:0007669"/>
    <property type="project" value="UniProtKB-UniRule"/>
</dbReference>
<name>A0A9D1J7P6_9BACT</name>
<dbReference type="EC" id="2.5.1.3" evidence="9"/>
<feature type="binding site" evidence="9">
    <location>
        <position position="105"/>
    </location>
    <ligand>
        <name>4-amino-2-methyl-5-(diphosphooxymethyl)pyrimidine</name>
        <dbReference type="ChEBI" id="CHEBI:57841"/>
    </ligand>
</feature>
<accession>A0A9D1J7P6</accession>
<dbReference type="GO" id="GO:0000287">
    <property type="term" value="F:magnesium ion binding"/>
    <property type="evidence" value="ECO:0007669"/>
    <property type="project" value="UniProtKB-UniRule"/>
</dbReference>
<evidence type="ECO:0000256" key="5">
    <source>
        <dbReference type="ARBA" id="ARBA00022977"/>
    </source>
</evidence>
<dbReference type="GO" id="GO:0005737">
    <property type="term" value="C:cytoplasm"/>
    <property type="evidence" value="ECO:0007669"/>
    <property type="project" value="TreeGrafter"/>
</dbReference>
<dbReference type="NCBIfam" id="TIGR00693">
    <property type="entry name" value="thiE"/>
    <property type="match status" value="1"/>
</dbReference>
<dbReference type="Gene3D" id="3.20.20.70">
    <property type="entry name" value="Aldolase class I"/>
    <property type="match status" value="1"/>
</dbReference>
<evidence type="ECO:0000256" key="3">
    <source>
        <dbReference type="ARBA" id="ARBA00022723"/>
    </source>
</evidence>
<keyword evidence="5 9" id="KW-0784">Thiamine biosynthesis</keyword>
<comment type="pathway">
    <text evidence="1 9 11">Cofactor biosynthesis; thiamine diphosphate biosynthesis; thiamine phosphate from 4-amino-2-methyl-5-diphosphomethylpyrimidine and 4-methyl-5-(2-phosphoethyl)-thiazole: step 1/1.</text>
</comment>
<feature type="binding site" evidence="9">
    <location>
        <position position="169"/>
    </location>
    <ligand>
        <name>2-[(2R,5Z)-2-carboxy-4-methylthiazol-5(2H)-ylidene]ethyl phosphate</name>
        <dbReference type="ChEBI" id="CHEBI:62899"/>
    </ligand>
</feature>
<feature type="binding site" evidence="9">
    <location>
        <begin position="33"/>
        <end position="37"/>
    </location>
    <ligand>
        <name>4-amino-2-methyl-5-(diphosphooxymethyl)pyrimidine</name>
        <dbReference type="ChEBI" id="CHEBI:57841"/>
    </ligand>
</feature>
<evidence type="ECO:0000256" key="8">
    <source>
        <dbReference type="ARBA" id="ARBA00047883"/>
    </source>
</evidence>
<dbReference type="NCBIfam" id="NF000736">
    <property type="entry name" value="PRK00043.2-3"/>
    <property type="match status" value="1"/>
</dbReference>
<keyword evidence="3 9" id="KW-0479">Metal-binding</keyword>
<dbReference type="HAMAP" id="MF_00097">
    <property type="entry name" value="TMP_synthase"/>
    <property type="match status" value="1"/>
</dbReference>
<dbReference type="InterPro" id="IPR022998">
    <property type="entry name" value="ThiamineP_synth_TenI"/>
</dbReference>
<dbReference type="CDD" id="cd00564">
    <property type="entry name" value="TMP_TenI"/>
    <property type="match status" value="1"/>
</dbReference>
<reference evidence="13" key="1">
    <citation type="submission" date="2020-10" db="EMBL/GenBank/DDBJ databases">
        <authorList>
            <person name="Gilroy R."/>
        </authorList>
    </citation>
    <scope>NUCLEOTIDE SEQUENCE</scope>
    <source>
        <strain evidence="13">ChiHjej13B12-12457</strain>
    </source>
</reference>
<dbReference type="InterPro" id="IPR034291">
    <property type="entry name" value="TMP_synthase"/>
</dbReference>
<evidence type="ECO:0000256" key="11">
    <source>
        <dbReference type="RuleBase" id="RU004253"/>
    </source>
</evidence>
<sequence>MNFQVQFITHFTETLSYLDSVRIALEGGCRWIQLRMKDAPEDEVRAAAGKALPLCRQYGAVLILDDRVELVRECGADGVHLGLTDMPVAEARRILPRGQFIIGGTANTLEDIRLHASGGADYIGCGPFRFTTTKDPARLAPTLGLEGYRSLMDGMRREGLALPVVGIGGVTAEDMPALAEAGLSGIALSGSILRAEDPVAEMRRVMQIAASIALE</sequence>
<comment type="catalytic activity">
    <reaction evidence="7 9 10">
        <text>2-(2-carboxy-4-methylthiazol-5-yl)ethyl phosphate + 4-amino-2-methyl-5-(diphosphooxymethyl)pyrimidine + 2 H(+) = thiamine phosphate + CO2 + diphosphate</text>
        <dbReference type="Rhea" id="RHEA:47848"/>
        <dbReference type="ChEBI" id="CHEBI:15378"/>
        <dbReference type="ChEBI" id="CHEBI:16526"/>
        <dbReference type="ChEBI" id="CHEBI:33019"/>
        <dbReference type="ChEBI" id="CHEBI:37575"/>
        <dbReference type="ChEBI" id="CHEBI:57841"/>
        <dbReference type="ChEBI" id="CHEBI:62890"/>
        <dbReference type="EC" id="2.5.1.3"/>
    </reaction>
</comment>
<feature type="binding site" evidence="9">
    <location>
        <position position="85"/>
    </location>
    <ligand>
        <name>Mg(2+)</name>
        <dbReference type="ChEBI" id="CHEBI:18420"/>
    </ligand>
</feature>
<feature type="binding site" evidence="9">
    <location>
        <position position="134"/>
    </location>
    <ligand>
        <name>4-amino-2-methyl-5-(diphosphooxymethyl)pyrimidine</name>
        <dbReference type="ChEBI" id="CHEBI:57841"/>
    </ligand>
</feature>
<feature type="binding site" evidence="9">
    <location>
        <position position="65"/>
    </location>
    <ligand>
        <name>4-amino-2-methyl-5-(diphosphooxymethyl)pyrimidine</name>
        <dbReference type="ChEBI" id="CHEBI:57841"/>
    </ligand>
</feature>
<reference evidence="13" key="2">
    <citation type="journal article" date="2021" name="PeerJ">
        <title>Extensive microbial diversity within the chicken gut microbiome revealed by metagenomics and culture.</title>
        <authorList>
            <person name="Gilroy R."/>
            <person name="Ravi A."/>
            <person name="Getino M."/>
            <person name="Pursley I."/>
            <person name="Horton D.L."/>
            <person name="Alikhan N.F."/>
            <person name="Baker D."/>
            <person name="Gharbi K."/>
            <person name="Hall N."/>
            <person name="Watson M."/>
            <person name="Adriaenssens E.M."/>
            <person name="Foster-Nyarko E."/>
            <person name="Jarju S."/>
            <person name="Secka A."/>
            <person name="Antonio M."/>
            <person name="Oren A."/>
            <person name="Chaudhuri R.R."/>
            <person name="La Ragione R."/>
            <person name="Hildebrand F."/>
            <person name="Pallen M.J."/>
        </authorList>
    </citation>
    <scope>NUCLEOTIDE SEQUENCE</scope>
    <source>
        <strain evidence="13">ChiHjej13B12-12457</strain>
    </source>
</reference>
<dbReference type="InterPro" id="IPR013785">
    <property type="entry name" value="Aldolase_TIM"/>
</dbReference>
<comment type="caution">
    <text evidence="13">The sequence shown here is derived from an EMBL/GenBank/DDBJ whole genome shotgun (WGS) entry which is preliminary data.</text>
</comment>
<evidence type="ECO:0000256" key="7">
    <source>
        <dbReference type="ARBA" id="ARBA00047851"/>
    </source>
</evidence>
<comment type="function">
    <text evidence="9">Condenses 4-methyl-5-(beta-hydroxyethyl)thiazole monophosphate (THZ-P) and 2-methyl-4-amino-5-hydroxymethyl pyrimidine pyrophosphate (HMP-PP) to form thiamine monophosphate (TMP).</text>
</comment>
<evidence type="ECO:0000256" key="2">
    <source>
        <dbReference type="ARBA" id="ARBA00022679"/>
    </source>
</evidence>
<evidence type="ECO:0000259" key="12">
    <source>
        <dbReference type="Pfam" id="PF02581"/>
    </source>
</evidence>
<organism evidence="13 14">
    <name type="scientific">Candidatus Coprenecus avistercoris</name>
    <dbReference type="NCBI Taxonomy" id="2840730"/>
    <lineage>
        <taxon>Bacteria</taxon>
        <taxon>Pseudomonadati</taxon>
        <taxon>Bacteroidota</taxon>
        <taxon>Bacteroidia</taxon>
        <taxon>Bacteroidales</taxon>
        <taxon>Rikenellaceae</taxon>
        <taxon>Rikenellaceae incertae sedis</taxon>
        <taxon>Candidatus Coprenecus</taxon>
    </lineage>
</organism>
<evidence type="ECO:0000256" key="1">
    <source>
        <dbReference type="ARBA" id="ARBA00005165"/>
    </source>
</evidence>
<feature type="binding site" evidence="9">
    <location>
        <begin position="131"/>
        <end position="133"/>
    </location>
    <ligand>
        <name>2-[(2R,5Z)-2-carboxy-4-methylthiazol-5(2H)-ylidene]ethyl phosphate</name>
        <dbReference type="ChEBI" id="CHEBI:62899"/>
    </ligand>
</feature>
<dbReference type="GO" id="GO:0004789">
    <property type="term" value="F:thiamine-phosphate diphosphorylase activity"/>
    <property type="evidence" value="ECO:0007669"/>
    <property type="project" value="UniProtKB-UniRule"/>
</dbReference>